<dbReference type="Gene3D" id="1.10.189.10">
    <property type="entry name" value="Pyruvate Phosphate Dikinase, domain 2"/>
    <property type="match status" value="1"/>
</dbReference>
<dbReference type="NCBIfam" id="NF004531">
    <property type="entry name" value="PRK05878.1"/>
    <property type="match status" value="1"/>
</dbReference>
<evidence type="ECO:0000259" key="2">
    <source>
        <dbReference type="Pfam" id="PF00391"/>
    </source>
</evidence>
<protein>
    <recommendedName>
        <fullName evidence="6">Pyruvate, phosphate dikinase</fullName>
    </recommendedName>
</protein>
<dbReference type="InterPro" id="IPR008279">
    <property type="entry name" value="PEP-util_enz_mobile_dom"/>
</dbReference>
<dbReference type="PANTHER" id="PTHR22931">
    <property type="entry name" value="PHOSPHOENOLPYRUVATE DIKINASE-RELATED"/>
    <property type="match status" value="1"/>
</dbReference>
<dbReference type="Gene3D" id="3.50.30.10">
    <property type="entry name" value="Phosphohistidine domain"/>
    <property type="match status" value="1"/>
</dbReference>
<sequence>MSAVLNSGVGYRWLVLPTGDEPSRELVGGKAWSLWRMGSLGLRVPPAFVVTTEACAAYFAGGGLPEGLVEELAAGIRGLEAALNRTFGSGPRPLLVSVRSGAAVSMPGMMDTILDLGITDSVEEALAAETGDPAFAAEVHRRFAGFYGRLVLGCTEDLEDLPDTAAVRAAVNADTGSSVPADPWEQLHSAVAAVFASSRSRRAVAYRKHYGIPDDLGTAVTVQAMVFGNLDASSGTGVLFSRSPVTGEREPYGEYLEQGQGEDVVSGRVTPSPLSALASRSPQVHAELLRAAECLDREGRDAQDVEFTVQRGELFLLQSRPAKRTARAAVRIAVALVDEGSVPPSEAVRRVTAEQVRTLLRPVLASVDGAAVLATGTAASPGVASGIAVATPEEATAGTILVRRATSPDDVHGMIAAAAVVTEQGGATSHAAVVSRALDTPCVVGCGAGTVDALVGQLITVDAGSGTVYAGELPTTAASESGDDDLRRLCEWAEAEAPVRVVDPADLADPARGEGVSASGAGVPRETGAGATVEVPGPVFDADSVPPEELGEDLPTIPPGTRTVRGALFATSEGVKAALEAGVEVIVAGNRLPVLLAAIEHGDGARGVDRRGGDGARGVDRRGGDGARGVDRRGGDGARGVDRRGGDGGRGVDHRHDGGGR</sequence>
<dbReference type="InterPro" id="IPR018274">
    <property type="entry name" value="PEP_util_AS"/>
</dbReference>
<dbReference type="Gene3D" id="1.20.80.30">
    <property type="match status" value="2"/>
</dbReference>
<dbReference type="InterPro" id="IPR002192">
    <property type="entry name" value="PPDK_AMP/ATP-bd"/>
</dbReference>
<dbReference type="Gene3D" id="3.30.1490.20">
    <property type="entry name" value="ATP-grasp fold, A domain"/>
    <property type="match status" value="2"/>
</dbReference>
<organism evidence="4 5">
    <name type="scientific">Pseudonocardia ailaonensis</name>
    <dbReference type="NCBI Taxonomy" id="367279"/>
    <lineage>
        <taxon>Bacteria</taxon>
        <taxon>Bacillati</taxon>
        <taxon>Actinomycetota</taxon>
        <taxon>Actinomycetes</taxon>
        <taxon>Pseudonocardiales</taxon>
        <taxon>Pseudonocardiaceae</taxon>
        <taxon>Pseudonocardia</taxon>
    </lineage>
</organism>
<feature type="region of interest" description="Disordered" evidence="1">
    <location>
        <begin position="508"/>
        <end position="559"/>
    </location>
</feature>
<dbReference type="Pfam" id="PF00391">
    <property type="entry name" value="PEP-utilizers"/>
    <property type="match status" value="1"/>
</dbReference>
<feature type="domain" description="Pyruvate phosphate dikinase AMP/ATP-binding" evidence="3">
    <location>
        <begin position="69"/>
        <end position="272"/>
    </location>
</feature>
<gene>
    <name evidence="4" type="ORF">GCM10009836_51130</name>
</gene>
<evidence type="ECO:0000256" key="1">
    <source>
        <dbReference type="SAM" id="MobiDB-lite"/>
    </source>
</evidence>
<dbReference type="EMBL" id="BAAAQK010000019">
    <property type="protein sequence ID" value="GAA1864547.1"/>
    <property type="molecule type" value="Genomic_DNA"/>
</dbReference>
<evidence type="ECO:0000259" key="3">
    <source>
        <dbReference type="Pfam" id="PF01326"/>
    </source>
</evidence>
<keyword evidence="5" id="KW-1185">Reference proteome</keyword>
<dbReference type="InterPro" id="IPR036637">
    <property type="entry name" value="Phosphohistidine_dom_sf"/>
</dbReference>
<evidence type="ECO:0008006" key="6">
    <source>
        <dbReference type="Google" id="ProtNLM"/>
    </source>
</evidence>
<dbReference type="SUPFAM" id="SSF52009">
    <property type="entry name" value="Phosphohistidine domain"/>
    <property type="match status" value="1"/>
</dbReference>
<dbReference type="Proteomes" id="UP001500449">
    <property type="component" value="Unassembled WGS sequence"/>
</dbReference>
<dbReference type="PROSITE" id="PS00370">
    <property type="entry name" value="PEP_ENZYMES_PHOS_SITE"/>
    <property type="match status" value="1"/>
</dbReference>
<dbReference type="SUPFAM" id="SSF56059">
    <property type="entry name" value="Glutathione synthetase ATP-binding domain-like"/>
    <property type="match status" value="1"/>
</dbReference>
<dbReference type="Gene3D" id="3.30.470.20">
    <property type="entry name" value="ATP-grasp fold, B domain"/>
    <property type="match status" value="1"/>
</dbReference>
<name>A0ABN2NDS5_9PSEU</name>
<dbReference type="InterPro" id="IPR010121">
    <property type="entry name" value="Pyruvate_phosphate_dikinase"/>
</dbReference>
<reference evidence="4 5" key="1">
    <citation type="journal article" date="2019" name="Int. J. Syst. Evol. Microbiol.">
        <title>The Global Catalogue of Microorganisms (GCM) 10K type strain sequencing project: providing services to taxonomists for standard genome sequencing and annotation.</title>
        <authorList>
            <consortium name="The Broad Institute Genomics Platform"/>
            <consortium name="The Broad Institute Genome Sequencing Center for Infectious Disease"/>
            <person name="Wu L."/>
            <person name="Ma J."/>
        </authorList>
    </citation>
    <scope>NUCLEOTIDE SEQUENCE [LARGE SCALE GENOMIC DNA]</scope>
    <source>
        <strain evidence="4 5">JCM 16009</strain>
    </source>
</reference>
<accession>A0ABN2NDS5</accession>
<proteinExistence type="predicted"/>
<comment type="caution">
    <text evidence="4">The sequence shown here is derived from an EMBL/GenBank/DDBJ whole genome shotgun (WGS) entry which is preliminary data.</text>
</comment>
<evidence type="ECO:0000313" key="4">
    <source>
        <dbReference type="EMBL" id="GAA1864547.1"/>
    </source>
</evidence>
<evidence type="ECO:0000313" key="5">
    <source>
        <dbReference type="Proteomes" id="UP001500449"/>
    </source>
</evidence>
<dbReference type="RefSeq" id="WP_344422126.1">
    <property type="nucleotide sequence ID" value="NZ_BAAAQK010000019.1"/>
</dbReference>
<feature type="domain" description="PEP-utilising enzyme mobile" evidence="2">
    <location>
        <begin position="397"/>
        <end position="466"/>
    </location>
</feature>
<feature type="region of interest" description="Disordered" evidence="1">
    <location>
        <begin position="604"/>
        <end position="661"/>
    </location>
</feature>
<dbReference type="InterPro" id="IPR013815">
    <property type="entry name" value="ATP_grasp_subdomain_1"/>
</dbReference>
<dbReference type="PANTHER" id="PTHR22931:SF9">
    <property type="entry name" value="PYRUVATE, PHOSPHATE DIKINASE 1, CHLOROPLASTIC"/>
    <property type="match status" value="1"/>
</dbReference>
<dbReference type="Pfam" id="PF01326">
    <property type="entry name" value="PPDK_N"/>
    <property type="match status" value="1"/>
</dbReference>